<comment type="subcellular location">
    <subcellularLocation>
        <location evidence="1">Cell outer membrane</location>
    </subcellularLocation>
</comment>
<accession>A0ABV6ZYE7</accession>
<sequence length="713" mass="80002">MTGIRVAALTGAATVIFAFFSMADAQEGEAALRQIEPDAAAVTDGRQTYPADFFIGFSPVTALDMITRLPGFSLNGGDTERRGLGDSFGNLLINGRRPSNKSISLDTVLQRIPAGDVQSIELISDSAGEFEMRGHARLANIILREGAGESTSWNLRLSYWDNGRVTPSGSISMSRRIGELTEITLGVEGELSGRRLNRREALYDGAGNWLERRSESDQRGYWEINPTFSIDTTLGDGSELRFDGRGWIWEWHRQNVGYVDGIQPGGGFAPIRFERSETFNYGMGGRGSVTWSRDWSDTLASATTGFVSYEQYEDGPEPFEVYDPVAFVEAVIYEAEGNSTELALRHAFTWTPNPVHTLEFGAEGAFNARDSFVALTYDDGTTLTPIDLPVANARVEERRAEVFGRHVWTLNDDVNIESGLRLEFSEISQTGDVEQSRTFFYPKPSVTLNWRLDDANRLRFAVIRDVAQLEFDKFASSVDLDNNNSTFGNPDYEPQRTWTVEAEWTRTFGEDATVSLKVGRDFIEGLDDFEPRLNLVTGRYFDVPGNIGDGTIDRVTLNATTPLDRIGLSNAVLTTFLEWYGTSITDPLTGRDRVFTGIREWEARLDFRQTFPEQQWAWGWDYYWLSNGKVFRANELQQQGFVDGDFDIYVETTRFLGVTTRVGADFVFDNGQDLRRFIFDPDQGGRQGGVVDFIEDRNTSEGATIYIEMRGTF</sequence>
<dbReference type="InterPro" id="IPR041700">
    <property type="entry name" value="OMP_b-brl_3"/>
</dbReference>
<gene>
    <name evidence="6" type="ORF">ACFOOR_10455</name>
</gene>
<evidence type="ECO:0000256" key="4">
    <source>
        <dbReference type="SAM" id="SignalP"/>
    </source>
</evidence>
<protein>
    <submittedName>
        <fullName evidence="6">TonB-dependent receptor plug domain-containing protein</fullName>
    </submittedName>
</protein>
<evidence type="ECO:0000256" key="3">
    <source>
        <dbReference type="ARBA" id="ARBA00023237"/>
    </source>
</evidence>
<dbReference type="PANTHER" id="PTHR40980:SF4">
    <property type="entry name" value="TONB-DEPENDENT RECEPTOR-LIKE BETA-BARREL DOMAIN-CONTAINING PROTEIN"/>
    <property type="match status" value="1"/>
</dbReference>
<evidence type="ECO:0000313" key="7">
    <source>
        <dbReference type="Proteomes" id="UP001595379"/>
    </source>
</evidence>
<dbReference type="RefSeq" id="WP_343164312.1">
    <property type="nucleotide sequence ID" value="NZ_JBHRSV010000019.1"/>
</dbReference>
<keyword evidence="2" id="KW-0472">Membrane</keyword>
<comment type="caution">
    <text evidence="6">The sequence shown here is derived from an EMBL/GenBank/DDBJ whole genome shotgun (WGS) entry which is preliminary data.</text>
</comment>
<dbReference type="Pfam" id="PF14905">
    <property type="entry name" value="OMP_b-brl_3"/>
    <property type="match status" value="1"/>
</dbReference>
<keyword evidence="6" id="KW-0675">Receptor</keyword>
<dbReference type="Gene3D" id="2.40.170.20">
    <property type="entry name" value="TonB-dependent receptor, beta-barrel domain"/>
    <property type="match status" value="1"/>
</dbReference>
<feature type="chain" id="PRO_5045848459" evidence="4">
    <location>
        <begin position="26"/>
        <end position="713"/>
    </location>
</feature>
<evidence type="ECO:0000313" key="6">
    <source>
        <dbReference type="EMBL" id="MFC2926526.1"/>
    </source>
</evidence>
<evidence type="ECO:0000259" key="5">
    <source>
        <dbReference type="Pfam" id="PF14905"/>
    </source>
</evidence>
<dbReference type="EMBL" id="JBHRSV010000019">
    <property type="protein sequence ID" value="MFC2926526.1"/>
    <property type="molecule type" value="Genomic_DNA"/>
</dbReference>
<organism evidence="6 7">
    <name type="scientific">Hyphobacterium vulgare</name>
    <dbReference type="NCBI Taxonomy" id="1736751"/>
    <lineage>
        <taxon>Bacteria</taxon>
        <taxon>Pseudomonadati</taxon>
        <taxon>Pseudomonadota</taxon>
        <taxon>Alphaproteobacteria</taxon>
        <taxon>Maricaulales</taxon>
        <taxon>Maricaulaceae</taxon>
        <taxon>Hyphobacterium</taxon>
    </lineage>
</organism>
<name>A0ABV6ZYE7_9PROT</name>
<dbReference type="SUPFAM" id="SSF56935">
    <property type="entry name" value="Porins"/>
    <property type="match status" value="1"/>
</dbReference>
<feature type="domain" description="Outer membrane protein beta-barrel" evidence="5">
    <location>
        <begin position="336"/>
        <end position="564"/>
    </location>
</feature>
<reference evidence="7" key="1">
    <citation type="journal article" date="2019" name="Int. J. Syst. Evol. Microbiol.">
        <title>The Global Catalogue of Microorganisms (GCM) 10K type strain sequencing project: providing services to taxonomists for standard genome sequencing and annotation.</title>
        <authorList>
            <consortium name="The Broad Institute Genomics Platform"/>
            <consortium name="The Broad Institute Genome Sequencing Center for Infectious Disease"/>
            <person name="Wu L."/>
            <person name="Ma J."/>
        </authorList>
    </citation>
    <scope>NUCLEOTIDE SEQUENCE [LARGE SCALE GENOMIC DNA]</scope>
    <source>
        <strain evidence="7">KCTC 52487</strain>
    </source>
</reference>
<dbReference type="Proteomes" id="UP001595379">
    <property type="component" value="Unassembled WGS sequence"/>
</dbReference>
<feature type="signal peptide" evidence="4">
    <location>
        <begin position="1"/>
        <end position="25"/>
    </location>
</feature>
<keyword evidence="4" id="KW-0732">Signal</keyword>
<keyword evidence="7" id="KW-1185">Reference proteome</keyword>
<dbReference type="PANTHER" id="PTHR40980">
    <property type="entry name" value="PLUG DOMAIN-CONTAINING PROTEIN"/>
    <property type="match status" value="1"/>
</dbReference>
<evidence type="ECO:0000256" key="2">
    <source>
        <dbReference type="ARBA" id="ARBA00023136"/>
    </source>
</evidence>
<evidence type="ECO:0000256" key="1">
    <source>
        <dbReference type="ARBA" id="ARBA00004442"/>
    </source>
</evidence>
<proteinExistence type="predicted"/>
<keyword evidence="3" id="KW-0998">Cell outer membrane</keyword>
<dbReference type="InterPro" id="IPR036942">
    <property type="entry name" value="Beta-barrel_TonB_sf"/>
</dbReference>